<reference evidence="5 6" key="1">
    <citation type="submission" date="2016-07" db="EMBL/GenBank/DDBJ databases">
        <title>Pervasive Adenine N6-methylation of Active Genes in Fungi.</title>
        <authorList>
            <consortium name="DOE Joint Genome Institute"/>
            <person name="Mondo S.J."/>
            <person name="Dannebaum R.O."/>
            <person name="Kuo R.C."/>
            <person name="Labutti K."/>
            <person name="Haridas S."/>
            <person name="Kuo A."/>
            <person name="Salamov A."/>
            <person name="Ahrendt S.R."/>
            <person name="Lipzen A."/>
            <person name="Sullivan W."/>
            <person name="Andreopoulos W.B."/>
            <person name="Clum A."/>
            <person name="Lindquist E."/>
            <person name="Daum C."/>
            <person name="Ramamoorthy G.K."/>
            <person name="Gryganskyi A."/>
            <person name="Culley D."/>
            <person name="Magnuson J.K."/>
            <person name="James T.Y."/>
            <person name="O'Malley M.A."/>
            <person name="Stajich J.E."/>
            <person name="Spatafora J.W."/>
            <person name="Visel A."/>
            <person name="Grigoriev I.V."/>
        </authorList>
    </citation>
    <scope>NUCLEOTIDE SEQUENCE [LARGE SCALE GENOMIC DNA]</scope>
    <source>
        <strain evidence="5 6">ATCC 12442</strain>
    </source>
</reference>
<gene>
    <name evidence="5" type="ORF">DL89DRAFT_89153</name>
</gene>
<comment type="caution">
    <text evidence="5">The sequence shown here is derived from an EMBL/GenBank/DDBJ whole genome shotgun (WGS) entry which is preliminary data.</text>
</comment>
<sequence>MLRAASVRCRVPPMACTRLLSTVGANRSDKPVSGVSKPIRSILTDPDTDLQGQSSTGWLQQRLKEDNSTAKTRRSARPFKVHNARTAGTPNDRTSGFVKIDKTSTSAKATKEEGIESETTLTPKTLIDKLKWEQSGERLQRLRARAKDRDLDGWQRRKIEWRIKKVEEEGDGAWGPTKKLATSSMEKIRLLNAEFPNEWTVRKLSDQFHVSQEAIRRIIKSKFRPTEERTKKRETKRREQMEQYRRDGSRHERDQAGSRPD</sequence>
<feature type="compositionally biased region" description="Basic residues" evidence="4">
    <location>
        <begin position="71"/>
        <end position="83"/>
    </location>
</feature>
<dbReference type="GO" id="GO:0005634">
    <property type="term" value="C:nucleus"/>
    <property type="evidence" value="ECO:0007669"/>
    <property type="project" value="TreeGrafter"/>
</dbReference>
<feature type="compositionally biased region" description="Polar residues" evidence="4">
    <location>
        <begin position="50"/>
        <end position="59"/>
    </location>
</feature>
<feature type="region of interest" description="Disordered" evidence="4">
    <location>
        <begin position="25"/>
        <end position="97"/>
    </location>
</feature>
<dbReference type="EMBL" id="MCFD01000002">
    <property type="protein sequence ID" value="ORX73166.1"/>
    <property type="molecule type" value="Genomic_DNA"/>
</dbReference>
<keyword evidence="6" id="KW-1185">Reference proteome</keyword>
<comment type="function">
    <text evidence="1">Required for respiratory activity and maintenance and expression of the mitochondrial genome.</text>
</comment>
<dbReference type="InterPro" id="IPR010487">
    <property type="entry name" value="NGRN/Rrg9"/>
</dbReference>
<comment type="similarity">
    <text evidence="2">Belongs to the RRG9 family.</text>
</comment>
<evidence type="ECO:0000313" key="6">
    <source>
        <dbReference type="Proteomes" id="UP000193922"/>
    </source>
</evidence>
<accession>A0A1Y1WIW8</accession>
<evidence type="ECO:0000256" key="3">
    <source>
        <dbReference type="ARBA" id="ARBA00013566"/>
    </source>
</evidence>
<dbReference type="PANTHER" id="PTHR13475:SF3">
    <property type="entry name" value="NEUGRIN"/>
    <property type="match status" value="1"/>
</dbReference>
<evidence type="ECO:0000256" key="1">
    <source>
        <dbReference type="ARBA" id="ARBA00003548"/>
    </source>
</evidence>
<dbReference type="GeneID" id="63808864"/>
<proteinExistence type="inferred from homology"/>
<evidence type="ECO:0000256" key="2">
    <source>
        <dbReference type="ARBA" id="ARBA00010895"/>
    </source>
</evidence>
<organism evidence="5 6">
    <name type="scientific">Linderina pennispora</name>
    <dbReference type="NCBI Taxonomy" id="61395"/>
    <lineage>
        <taxon>Eukaryota</taxon>
        <taxon>Fungi</taxon>
        <taxon>Fungi incertae sedis</taxon>
        <taxon>Zoopagomycota</taxon>
        <taxon>Kickxellomycotina</taxon>
        <taxon>Kickxellomycetes</taxon>
        <taxon>Kickxellales</taxon>
        <taxon>Kickxellaceae</taxon>
        <taxon>Linderina</taxon>
    </lineage>
</organism>
<evidence type="ECO:0000256" key="4">
    <source>
        <dbReference type="SAM" id="MobiDB-lite"/>
    </source>
</evidence>
<feature type="compositionally biased region" description="Basic and acidic residues" evidence="4">
    <location>
        <begin position="224"/>
        <end position="261"/>
    </location>
</feature>
<dbReference type="Proteomes" id="UP000193922">
    <property type="component" value="Unassembled WGS sequence"/>
</dbReference>
<evidence type="ECO:0000313" key="5">
    <source>
        <dbReference type="EMBL" id="ORX73166.1"/>
    </source>
</evidence>
<feature type="region of interest" description="Disordered" evidence="4">
    <location>
        <begin position="221"/>
        <end position="261"/>
    </location>
</feature>
<dbReference type="PANTHER" id="PTHR13475">
    <property type="entry name" value="NEUGRIN"/>
    <property type="match status" value="1"/>
</dbReference>
<dbReference type="STRING" id="61395.A0A1Y1WIW8"/>
<dbReference type="Pfam" id="PF06413">
    <property type="entry name" value="Neugrin"/>
    <property type="match status" value="1"/>
</dbReference>
<dbReference type="RefSeq" id="XP_040746506.1">
    <property type="nucleotide sequence ID" value="XM_040892216.1"/>
</dbReference>
<name>A0A1Y1WIW8_9FUNG</name>
<dbReference type="OrthoDB" id="5578174at2759"/>
<protein>
    <recommendedName>
        <fullName evidence="3">Required for respiratory growth protein 9, mitochondrial</fullName>
    </recommendedName>
</protein>
<dbReference type="AlphaFoldDB" id="A0A1Y1WIW8"/>